<dbReference type="AlphaFoldDB" id="A0AAU9U6G6"/>
<evidence type="ECO:0000256" key="1">
    <source>
        <dbReference type="SAM" id="MobiDB-lite"/>
    </source>
</evidence>
<evidence type="ECO:0000313" key="3">
    <source>
        <dbReference type="Proteomes" id="UP001153954"/>
    </source>
</evidence>
<proteinExistence type="predicted"/>
<organism evidence="2 3">
    <name type="scientific">Euphydryas editha</name>
    <name type="common">Edith's checkerspot</name>
    <dbReference type="NCBI Taxonomy" id="104508"/>
    <lineage>
        <taxon>Eukaryota</taxon>
        <taxon>Metazoa</taxon>
        <taxon>Ecdysozoa</taxon>
        <taxon>Arthropoda</taxon>
        <taxon>Hexapoda</taxon>
        <taxon>Insecta</taxon>
        <taxon>Pterygota</taxon>
        <taxon>Neoptera</taxon>
        <taxon>Endopterygota</taxon>
        <taxon>Lepidoptera</taxon>
        <taxon>Glossata</taxon>
        <taxon>Ditrysia</taxon>
        <taxon>Papilionoidea</taxon>
        <taxon>Nymphalidae</taxon>
        <taxon>Nymphalinae</taxon>
        <taxon>Euphydryas</taxon>
    </lineage>
</organism>
<protein>
    <submittedName>
        <fullName evidence="2">Uncharacterized protein</fullName>
    </submittedName>
</protein>
<feature type="region of interest" description="Disordered" evidence="1">
    <location>
        <begin position="301"/>
        <end position="324"/>
    </location>
</feature>
<accession>A0AAU9U6G6</accession>
<feature type="compositionally biased region" description="Polar residues" evidence="1">
    <location>
        <begin position="302"/>
        <end position="316"/>
    </location>
</feature>
<sequence length="324" mass="36187">MVMLRKFLCSGVRDESSLGDADKWRQRRNNSFDQNRQLEEVTKERDGLKRVAVTLQRAVTQLVAYCASAEDELNRTVLAHLLGQLAAPDRSLDLDSRPSTPNQTDLNSSVVSRTKHVHFAPDLDSILVSLDEEGVVGFLQQQRDVSADIKRELEHSLRRLRDEAHELLELSARCAGRGRRESNMLESSAVQITELVQDMDNKIKICENCEIQKEMLSEVQTESAAREAALRDELQAAALRLARLLAERGPSDVIAEGYGTCAEPPAGAGACRSLDDARSPRTQLARAAHDLELALRERDDLQQQVSQRAGPNSYSDTIIKDRYL</sequence>
<comment type="caution">
    <text evidence="2">The sequence shown here is derived from an EMBL/GenBank/DDBJ whole genome shotgun (WGS) entry which is preliminary data.</text>
</comment>
<evidence type="ECO:0000313" key="2">
    <source>
        <dbReference type="EMBL" id="CAH2093294.1"/>
    </source>
</evidence>
<dbReference type="Proteomes" id="UP001153954">
    <property type="component" value="Unassembled WGS sequence"/>
</dbReference>
<keyword evidence="3" id="KW-1185">Reference proteome</keyword>
<gene>
    <name evidence="2" type="ORF">EEDITHA_LOCUS8973</name>
</gene>
<feature type="compositionally biased region" description="Polar residues" evidence="1">
    <location>
        <begin position="97"/>
        <end position="109"/>
    </location>
</feature>
<name>A0AAU9U6G6_EUPED</name>
<reference evidence="2" key="1">
    <citation type="submission" date="2022-03" db="EMBL/GenBank/DDBJ databases">
        <authorList>
            <person name="Tunstrom K."/>
        </authorList>
    </citation>
    <scope>NUCLEOTIDE SEQUENCE</scope>
</reference>
<dbReference type="EMBL" id="CAKOGL010000012">
    <property type="protein sequence ID" value="CAH2093294.1"/>
    <property type="molecule type" value="Genomic_DNA"/>
</dbReference>
<feature type="region of interest" description="Disordered" evidence="1">
    <location>
        <begin position="90"/>
        <end position="109"/>
    </location>
</feature>